<dbReference type="Gene3D" id="3.90.550.10">
    <property type="entry name" value="Spore Coat Polysaccharide Biosynthesis Protein SpsA, Chain A"/>
    <property type="match status" value="1"/>
</dbReference>
<protein>
    <submittedName>
        <fullName evidence="1">Glycosyltransferase family 2 protein</fullName>
    </submittedName>
</protein>
<sequence length="243" mass="28207">MIIHVYTLCWNEEKMLPFFFKHYDDIADQYFVFDNGSTDQSLSILDSHPKVAVEHFETQGGSFIKTALNLFNHFWKRSRGKADWVIVCETDEHLHHPNLRKYLEDCSAAGTTLVIPTGYNMVSDFFPSSDRPLSEQVKNGRRDFYFDKPQIFNPNEIQEINFYPGRHNANPSGNVARLNSSEILLLHYKCLGYEYLHSRHAALKEKLQEVDEANGWGSHYSQDEQKNWRDYSHALANAGKVLD</sequence>
<proteinExistence type="predicted"/>
<evidence type="ECO:0000313" key="1">
    <source>
        <dbReference type="EMBL" id="TYS45657.1"/>
    </source>
</evidence>
<reference evidence="1 2" key="1">
    <citation type="submission" date="2019-08" db="EMBL/GenBank/DDBJ databases">
        <title>Bacillus genomes from the desert of Cuatro Cienegas, Coahuila.</title>
        <authorList>
            <person name="Olmedo-Alvarez G."/>
        </authorList>
    </citation>
    <scope>NUCLEOTIDE SEQUENCE [LARGE SCALE GENOMIC DNA]</scope>
    <source>
        <strain evidence="1 2">CH446_14T</strain>
    </source>
</reference>
<gene>
    <name evidence="1" type="ORF">FZD51_18965</name>
</gene>
<dbReference type="GO" id="GO:0016740">
    <property type="term" value="F:transferase activity"/>
    <property type="evidence" value="ECO:0007669"/>
    <property type="project" value="UniProtKB-KW"/>
</dbReference>
<dbReference type="InterPro" id="IPR029044">
    <property type="entry name" value="Nucleotide-diphossugar_trans"/>
</dbReference>
<accession>A0A5D4R2S4</accession>
<name>A0A5D4R2S4_9BACI</name>
<dbReference type="RefSeq" id="WP_148976198.1">
    <property type="nucleotide sequence ID" value="NZ_JBNIKT010000001.1"/>
</dbReference>
<keyword evidence="1" id="KW-0808">Transferase</keyword>
<evidence type="ECO:0000313" key="2">
    <source>
        <dbReference type="Proteomes" id="UP000322139"/>
    </source>
</evidence>
<dbReference type="Proteomes" id="UP000322139">
    <property type="component" value="Unassembled WGS sequence"/>
</dbReference>
<dbReference type="SUPFAM" id="SSF53448">
    <property type="entry name" value="Nucleotide-diphospho-sugar transferases"/>
    <property type="match status" value="1"/>
</dbReference>
<dbReference type="AlphaFoldDB" id="A0A5D4R2S4"/>
<organism evidence="1 2">
    <name type="scientific">Bacillus infantis</name>
    <dbReference type="NCBI Taxonomy" id="324767"/>
    <lineage>
        <taxon>Bacteria</taxon>
        <taxon>Bacillati</taxon>
        <taxon>Bacillota</taxon>
        <taxon>Bacilli</taxon>
        <taxon>Bacillales</taxon>
        <taxon>Bacillaceae</taxon>
        <taxon>Bacillus</taxon>
    </lineage>
</organism>
<dbReference type="Pfam" id="PF13704">
    <property type="entry name" value="Glyco_tranf_2_4"/>
    <property type="match status" value="1"/>
</dbReference>
<dbReference type="EMBL" id="VTER01000010">
    <property type="protein sequence ID" value="TYS45657.1"/>
    <property type="molecule type" value="Genomic_DNA"/>
</dbReference>
<comment type="caution">
    <text evidence="1">The sequence shown here is derived from an EMBL/GenBank/DDBJ whole genome shotgun (WGS) entry which is preliminary data.</text>
</comment>